<dbReference type="AlphaFoldDB" id="A0A9D4RA25"/>
<evidence type="ECO:0000256" key="4">
    <source>
        <dbReference type="ARBA" id="ARBA00023136"/>
    </source>
</evidence>
<evidence type="ECO:0000256" key="5">
    <source>
        <dbReference type="SAM" id="Phobius"/>
    </source>
</evidence>
<organism evidence="7 8">
    <name type="scientific">Dreissena polymorpha</name>
    <name type="common">Zebra mussel</name>
    <name type="synonym">Mytilus polymorpha</name>
    <dbReference type="NCBI Taxonomy" id="45954"/>
    <lineage>
        <taxon>Eukaryota</taxon>
        <taxon>Metazoa</taxon>
        <taxon>Spiralia</taxon>
        <taxon>Lophotrochozoa</taxon>
        <taxon>Mollusca</taxon>
        <taxon>Bivalvia</taxon>
        <taxon>Autobranchia</taxon>
        <taxon>Heteroconchia</taxon>
        <taxon>Euheterodonta</taxon>
        <taxon>Imparidentia</taxon>
        <taxon>Neoheterodontei</taxon>
        <taxon>Myida</taxon>
        <taxon>Dreissenoidea</taxon>
        <taxon>Dreissenidae</taxon>
        <taxon>Dreissena</taxon>
    </lineage>
</organism>
<dbReference type="Pfam" id="PF24784">
    <property type="entry name" value="Temptin_C"/>
    <property type="match status" value="1"/>
</dbReference>
<dbReference type="InterPro" id="IPR057626">
    <property type="entry name" value="S-S_Temptin"/>
</dbReference>
<evidence type="ECO:0000259" key="6">
    <source>
        <dbReference type="Pfam" id="PF24784"/>
    </source>
</evidence>
<comment type="subcellular location">
    <subcellularLocation>
        <location evidence="1">Membrane</location>
        <topology evidence="1">Multi-pass membrane protein</topology>
    </subcellularLocation>
</comment>
<evidence type="ECO:0000256" key="1">
    <source>
        <dbReference type="ARBA" id="ARBA00004141"/>
    </source>
</evidence>
<comment type="caution">
    <text evidence="7">The sequence shown here is derived from an EMBL/GenBank/DDBJ whole genome shotgun (WGS) entry which is preliminary data.</text>
</comment>
<dbReference type="Proteomes" id="UP000828390">
    <property type="component" value="Unassembled WGS sequence"/>
</dbReference>
<dbReference type="Gene3D" id="1.20.140.150">
    <property type="match status" value="1"/>
</dbReference>
<feature type="transmembrane region" description="Helical" evidence="5">
    <location>
        <begin position="188"/>
        <end position="205"/>
    </location>
</feature>
<evidence type="ECO:0000256" key="2">
    <source>
        <dbReference type="ARBA" id="ARBA00022692"/>
    </source>
</evidence>
<feature type="domain" description="Temptin Cys/Cys disulfide" evidence="6">
    <location>
        <begin position="200"/>
        <end position="296"/>
    </location>
</feature>
<feature type="transmembrane region" description="Helical" evidence="5">
    <location>
        <begin position="40"/>
        <end position="61"/>
    </location>
</feature>
<gene>
    <name evidence="7" type="ORF">DPMN_101431</name>
</gene>
<dbReference type="PANTHER" id="PTHR34737:SF2">
    <property type="entry name" value="EF-HAND DOMAIN-CONTAINING PROTEIN"/>
    <property type="match status" value="1"/>
</dbReference>
<reference evidence="7" key="2">
    <citation type="submission" date="2020-11" db="EMBL/GenBank/DDBJ databases">
        <authorList>
            <person name="McCartney M.A."/>
            <person name="Auch B."/>
            <person name="Kono T."/>
            <person name="Mallez S."/>
            <person name="Becker A."/>
            <person name="Gohl D.M."/>
            <person name="Silverstein K.A.T."/>
            <person name="Koren S."/>
            <person name="Bechman K.B."/>
            <person name="Herman A."/>
            <person name="Abrahante J.E."/>
            <person name="Garbe J."/>
        </authorList>
    </citation>
    <scope>NUCLEOTIDE SEQUENCE</scope>
    <source>
        <strain evidence="7">Duluth1</strain>
        <tissue evidence="7">Whole animal</tissue>
    </source>
</reference>
<evidence type="ECO:0000313" key="7">
    <source>
        <dbReference type="EMBL" id="KAH3858795.1"/>
    </source>
</evidence>
<keyword evidence="2 5" id="KW-0812">Transmembrane</keyword>
<feature type="transmembrane region" description="Helical" evidence="5">
    <location>
        <begin position="106"/>
        <end position="129"/>
    </location>
</feature>
<proteinExistence type="predicted"/>
<evidence type="ECO:0000256" key="3">
    <source>
        <dbReference type="ARBA" id="ARBA00022989"/>
    </source>
</evidence>
<dbReference type="Pfam" id="PF00822">
    <property type="entry name" value="PMP22_Claudin"/>
    <property type="match status" value="1"/>
</dbReference>
<sequence>MAMNQWQHMRDGTNNGSVGIWRLCAGNSCYYLPYSDDLGAVRAMMFLGMFSMLSTIGFHVLSTYVYKDLVLFYIAAVVSPFMGGLFLMIAFAVYADDIKLTVNTAYGSSFALTVISWLLAWIITDADYFRSVRIPKLSRDVLLTQFTYLIVQSSLRRAVDVRTIFPLMVPGSSLAYSFRSKRRDRMQIIAFIAVLLGAVSAHPYYRDSFPNGYSVPNPCGGGIWEAVGHYDPHHHTINKNRFGQAFSAAGHTWTKALCMADSDGDGKTNGAELGDPTCAWVQGGVPAGRATGHPGICEPVGSCGDGFTCNCHGANCVGK</sequence>
<keyword evidence="8" id="KW-1185">Reference proteome</keyword>
<dbReference type="EMBL" id="JAIWYP010000003">
    <property type="protein sequence ID" value="KAH3858795.1"/>
    <property type="molecule type" value="Genomic_DNA"/>
</dbReference>
<accession>A0A9D4RA25</accession>
<keyword evidence="4 5" id="KW-0472">Membrane</keyword>
<name>A0A9D4RA25_DREPO</name>
<dbReference type="PANTHER" id="PTHR34737">
    <property type="entry name" value="EF-HAND DOMAIN-CONTAINING PROTEIN"/>
    <property type="match status" value="1"/>
</dbReference>
<keyword evidence="3 5" id="KW-1133">Transmembrane helix</keyword>
<dbReference type="InterPro" id="IPR055313">
    <property type="entry name" value="Temptin-like"/>
</dbReference>
<dbReference type="GO" id="GO:0016020">
    <property type="term" value="C:membrane"/>
    <property type="evidence" value="ECO:0007669"/>
    <property type="project" value="UniProtKB-SubCell"/>
</dbReference>
<protein>
    <recommendedName>
        <fullName evidence="6">Temptin Cys/Cys disulfide domain-containing protein</fullName>
    </recommendedName>
</protein>
<feature type="transmembrane region" description="Helical" evidence="5">
    <location>
        <begin position="70"/>
        <end position="94"/>
    </location>
</feature>
<reference evidence="7" key="1">
    <citation type="journal article" date="2019" name="bioRxiv">
        <title>The Genome of the Zebra Mussel, Dreissena polymorpha: A Resource for Invasive Species Research.</title>
        <authorList>
            <person name="McCartney M.A."/>
            <person name="Auch B."/>
            <person name="Kono T."/>
            <person name="Mallez S."/>
            <person name="Zhang Y."/>
            <person name="Obille A."/>
            <person name="Becker A."/>
            <person name="Abrahante J.E."/>
            <person name="Garbe J."/>
            <person name="Badalamenti J.P."/>
            <person name="Herman A."/>
            <person name="Mangelson H."/>
            <person name="Liachko I."/>
            <person name="Sullivan S."/>
            <person name="Sone E.D."/>
            <person name="Koren S."/>
            <person name="Silverstein K.A.T."/>
            <person name="Beckman K.B."/>
            <person name="Gohl D.M."/>
        </authorList>
    </citation>
    <scope>NUCLEOTIDE SEQUENCE</scope>
    <source>
        <strain evidence="7">Duluth1</strain>
        <tissue evidence="7">Whole animal</tissue>
    </source>
</reference>
<dbReference type="InterPro" id="IPR004031">
    <property type="entry name" value="PMP22/EMP/MP20/Claudin"/>
</dbReference>
<evidence type="ECO:0000313" key="8">
    <source>
        <dbReference type="Proteomes" id="UP000828390"/>
    </source>
</evidence>